<dbReference type="OrthoDB" id="3784042at2"/>
<accession>E6MI14</accession>
<evidence type="ECO:0000256" key="1">
    <source>
        <dbReference type="SAM" id="MobiDB-lite"/>
    </source>
</evidence>
<feature type="region of interest" description="Disordered" evidence="1">
    <location>
        <begin position="25"/>
        <end position="73"/>
    </location>
</feature>
<feature type="compositionally biased region" description="Basic and acidic residues" evidence="1">
    <location>
        <begin position="455"/>
        <end position="465"/>
    </location>
</feature>
<dbReference type="Proteomes" id="UP000004754">
    <property type="component" value="Unassembled WGS sequence"/>
</dbReference>
<feature type="region of interest" description="Disordered" evidence="1">
    <location>
        <begin position="287"/>
        <end position="465"/>
    </location>
</feature>
<keyword evidence="3" id="KW-1185">Reference proteome</keyword>
<feature type="compositionally biased region" description="Basic and acidic residues" evidence="1">
    <location>
        <begin position="421"/>
        <end position="431"/>
    </location>
</feature>
<protein>
    <submittedName>
        <fullName evidence="2">Putative cell envelope integrity inner membrane protein TolA</fullName>
    </submittedName>
</protein>
<dbReference type="RefSeq" id="WP_006599141.1">
    <property type="nucleotide sequence ID" value="NZ_GL622359.1"/>
</dbReference>
<proteinExistence type="predicted"/>
<feature type="compositionally biased region" description="Acidic residues" evidence="1">
    <location>
        <begin position="348"/>
        <end position="368"/>
    </location>
</feature>
<feature type="compositionally biased region" description="Acidic residues" evidence="1">
    <location>
        <begin position="564"/>
        <end position="577"/>
    </location>
</feature>
<reference evidence="2 3" key="1">
    <citation type="submission" date="2010-12" db="EMBL/GenBank/DDBJ databases">
        <authorList>
            <person name="Muzny D."/>
            <person name="Qin X."/>
            <person name="Deng J."/>
            <person name="Jiang H."/>
            <person name="Liu Y."/>
            <person name="Qu J."/>
            <person name="Song X.-Z."/>
            <person name="Zhang L."/>
            <person name="Thornton R."/>
            <person name="Coyle M."/>
            <person name="Francisco L."/>
            <person name="Jackson L."/>
            <person name="Javaid M."/>
            <person name="Korchina V."/>
            <person name="Kovar C."/>
            <person name="Mata R."/>
            <person name="Mathew T."/>
            <person name="Ngo R."/>
            <person name="Nguyen L."/>
            <person name="Nguyen N."/>
            <person name="Okwuonu G."/>
            <person name="Ongeri F."/>
            <person name="Pham C."/>
            <person name="Simmons D."/>
            <person name="Wilczek-Boney K."/>
            <person name="Hale W."/>
            <person name="Jakkamsetti A."/>
            <person name="Pham P."/>
            <person name="Ruth R."/>
            <person name="San Lucas F."/>
            <person name="Warren J."/>
            <person name="Zhang J."/>
            <person name="Zhao Z."/>
            <person name="Zhou C."/>
            <person name="Zhu D."/>
            <person name="Lee S."/>
            <person name="Bess C."/>
            <person name="Blankenburg K."/>
            <person name="Forbes L."/>
            <person name="Fu Q."/>
            <person name="Gubbala S."/>
            <person name="Hirani K."/>
            <person name="Jayaseelan J.C."/>
            <person name="Lara F."/>
            <person name="Munidasa M."/>
            <person name="Palculict T."/>
            <person name="Patil S."/>
            <person name="Pu L.-L."/>
            <person name="Saada N."/>
            <person name="Tang L."/>
            <person name="Weissenberger G."/>
            <person name="Zhu Y."/>
            <person name="Hemphill L."/>
            <person name="Shang Y."/>
            <person name="Youmans B."/>
            <person name="Ayvaz T."/>
            <person name="Ross M."/>
            <person name="Santibanez J."/>
            <person name="Aqrawi P."/>
            <person name="Gross S."/>
            <person name="Joshi V."/>
            <person name="Fowler G."/>
            <person name="Nazareth L."/>
            <person name="Reid J."/>
            <person name="Worley K."/>
            <person name="Petrosino J."/>
            <person name="Highlander S."/>
            <person name="Gibbs R."/>
        </authorList>
    </citation>
    <scope>NUCLEOTIDE SEQUENCE [LARGE SCALE GENOMIC DNA]</scope>
    <source>
        <strain evidence="2 3">ATCC 23263</strain>
    </source>
</reference>
<feature type="region of interest" description="Disordered" evidence="1">
    <location>
        <begin position="526"/>
        <end position="582"/>
    </location>
</feature>
<gene>
    <name evidence="2" type="ORF">HMP0721_1719</name>
</gene>
<feature type="region of interest" description="Disordered" evidence="1">
    <location>
        <begin position="595"/>
        <end position="615"/>
    </location>
</feature>
<feature type="region of interest" description="Disordered" evidence="1">
    <location>
        <begin position="773"/>
        <end position="806"/>
    </location>
</feature>
<sequence length="806" mass="87688">MDDKKYNDNDLAKIVEKAESLKSLLSDHKTAMPEADASGTTQAAADRAVSKETTAPKRPLHIPSASVHQASDKRQAVADLFAQAVDRSQKSRKELVEEAVTARVEKEKAALMQEHEARTEALRAETEAKIAEETQSREAVEKEMAAFKEAAEAKAQSEAEARADLEALRAETEAKIAEETQNREAVEKEMAAFKEATEAKAQSEAETRADLEAQLSEKDEQLSAMETEKQAAEEKAEAETKAWEMARAEAEARAKAQDEALAALRARLEENEARLAALEAERAKLANAAEETPADDADAFAIPESLQASPVATESAAEAIEKAPASAGIAADGRQKAVQAPKSAEPSDSWEDDEAGLFESESLPEETEEAAKSKAAAERMSQTAESPNVDLVTDHAAFRTHQPQDAVALSEDIPWISPSISEKRRERRLDWLEAEDQDETETPQAAEAPPAEAEPIDRKTEEDRDVLDVLRRLANAKPVQSETGVADTDAQSTDAAVADWLFEEDEILPETDTATESELFETEILPDEKAVETVESEASADVPAEPEKDDFWQAESEPATDAIETTEETPDFWETEAPEATGVVATSDQDDLWNDAAPASADVAEEASTKEKTADISARTDEIVEGFAIEDTQVLDSEAIDHFFAMSESDDEVPSILDEKAEEAQAEGAVNVAETKTEAAPEDFDDLFEDVETIETDAAAPAAEAADDLFESVEIEPEAADGLFDSAKDKAGETKTAAKDAFDDLFDESEADDELTKAIDRRAIHEKLKPSEQAVYDDLFSDDDADLPDEETAKKPRRRGLFGKKR</sequence>
<name>E6MI14_9FIRM</name>
<feature type="compositionally biased region" description="Acidic residues" evidence="1">
    <location>
        <begin position="432"/>
        <end position="441"/>
    </location>
</feature>
<comment type="caution">
    <text evidence="2">The sequence shown here is derived from an EMBL/GenBank/DDBJ whole genome shotgun (WGS) entry which is preliminary data.</text>
</comment>
<dbReference type="HOGENOM" id="CLU_349467_0_0_9"/>
<feature type="compositionally biased region" description="Acidic residues" evidence="1">
    <location>
        <begin position="779"/>
        <end position="790"/>
    </location>
</feature>
<feature type="region of interest" description="Disordered" evidence="1">
    <location>
        <begin position="193"/>
        <end position="250"/>
    </location>
</feature>
<feature type="compositionally biased region" description="Basic residues" evidence="1">
    <location>
        <begin position="795"/>
        <end position="806"/>
    </location>
</feature>
<dbReference type="STRING" id="887929.HMP0721_1719"/>
<organism evidence="2 3">
    <name type="scientific">Pseudoramibacter alactolyticus ATCC 23263</name>
    <dbReference type="NCBI Taxonomy" id="887929"/>
    <lineage>
        <taxon>Bacteria</taxon>
        <taxon>Bacillati</taxon>
        <taxon>Bacillota</taxon>
        <taxon>Clostridia</taxon>
        <taxon>Eubacteriales</taxon>
        <taxon>Eubacteriaceae</taxon>
        <taxon>Pseudoramibacter</taxon>
    </lineage>
</organism>
<feature type="compositionally biased region" description="Low complexity" evidence="1">
    <location>
        <begin position="314"/>
        <end position="327"/>
    </location>
</feature>
<feature type="compositionally biased region" description="Low complexity" evidence="1">
    <location>
        <begin position="442"/>
        <end position="453"/>
    </location>
</feature>
<evidence type="ECO:0000313" key="3">
    <source>
        <dbReference type="Proteomes" id="UP000004754"/>
    </source>
</evidence>
<dbReference type="EMBL" id="AEQN01000022">
    <property type="protein sequence ID" value="EFV01338.1"/>
    <property type="molecule type" value="Genomic_DNA"/>
</dbReference>
<evidence type="ECO:0000313" key="2">
    <source>
        <dbReference type="EMBL" id="EFV01338.1"/>
    </source>
</evidence>
<dbReference type="AlphaFoldDB" id="E6MI14"/>